<evidence type="ECO:0000313" key="2">
    <source>
        <dbReference type="EMBL" id="CBX91337.1"/>
    </source>
</evidence>
<name>E4ZJQ2_LEPMJ</name>
<protein>
    <submittedName>
        <fullName evidence="2">Predicted protein</fullName>
    </submittedName>
</protein>
<dbReference type="VEuPathDB" id="FungiDB:LEMA_P068450.1"/>
<evidence type="ECO:0000256" key="1">
    <source>
        <dbReference type="SAM" id="MobiDB-lite"/>
    </source>
</evidence>
<dbReference type="EMBL" id="FP929072">
    <property type="protein sequence ID" value="CBX91337.1"/>
    <property type="molecule type" value="Genomic_DNA"/>
</dbReference>
<reference evidence="3" key="1">
    <citation type="journal article" date="2011" name="Nat. Commun.">
        <title>Effector diversification within compartments of the Leptosphaeria maculans genome affected by Repeat-Induced Point mutations.</title>
        <authorList>
            <person name="Rouxel T."/>
            <person name="Grandaubert J."/>
            <person name="Hane J.K."/>
            <person name="Hoede C."/>
            <person name="van de Wouw A.P."/>
            <person name="Couloux A."/>
            <person name="Dominguez V."/>
            <person name="Anthouard V."/>
            <person name="Bally P."/>
            <person name="Bourras S."/>
            <person name="Cozijnsen A.J."/>
            <person name="Ciuffetti L.M."/>
            <person name="Degrave A."/>
            <person name="Dilmaghani A."/>
            <person name="Duret L."/>
            <person name="Fudal I."/>
            <person name="Goodwin S.B."/>
            <person name="Gout L."/>
            <person name="Glaser N."/>
            <person name="Linglin J."/>
            <person name="Kema G.H.J."/>
            <person name="Lapalu N."/>
            <person name="Lawrence C.B."/>
            <person name="May K."/>
            <person name="Meyer M."/>
            <person name="Ollivier B."/>
            <person name="Poulain J."/>
            <person name="Schoch C.L."/>
            <person name="Simon A."/>
            <person name="Spatafora J.W."/>
            <person name="Stachowiak A."/>
            <person name="Turgeon B.G."/>
            <person name="Tyler B.M."/>
            <person name="Vincent D."/>
            <person name="Weissenbach J."/>
            <person name="Amselem J."/>
            <person name="Quesneville H."/>
            <person name="Oliver R.P."/>
            <person name="Wincker P."/>
            <person name="Balesdent M.-H."/>
            <person name="Howlett B.J."/>
        </authorList>
    </citation>
    <scope>NUCLEOTIDE SEQUENCE [LARGE SCALE GENOMIC DNA]</scope>
    <source>
        <strain evidence="3">JN3 / isolate v23.1.3 / race Av1-4-5-6-7-8</strain>
    </source>
</reference>
<feature type="region of interest" description="Disordered" evidence="1">
    <location>
        <begin position="1"/>
        <end position="26"/>
    </location>
</feature>
<organism evidence="3">
    <name type="scientific">Leptosphaeria maculans (strain JN3 / isolate v23.1.3 / race Av1-4-5-6-7-8)</name>
    <name type="common">Blackleg fungus</name>
    <name type="synonym">Phoma lingam</name>
    <dbReference type="NCBI Taxonomy" id="985895"/>
    <lineage>
        <taxon>Eukaryota</taxon>
        <taxon>Fungi</taxon>
        <taxon>Dikarya</taxon>
        <taxon>Ascomycota</taxon>
        <taxon>Pezizomycotina</taxon>
        <taxon>Dothideomycetes</taxon>
        <taxon>Pleosporomycetidae</taxon>
        <taxon>Pleosporales</taxon>
        <taxon>Pleosporineae</taxon>
        <taxon>Leptosphaeriaceae</taxon>
        <taxon>Plenodomus</taxon>
        <taxon>Plenodomus lingam/Leptosphaeria maculans species complex</taxon>
    </lineage>
</organism>
<sequence>MSPGNGIIGKPDRPDSTAEKPAACTVPSTSAGAKMLFRRYTSNYQDTLPDPGKNAGPDRLDTRLSIPIICSENFHGGKHNHVADEVSTVVFLSQRPALQGKVLKDPEQPNIMYNIPTGCRKSRSASMAGCCSQRSSSNLFTAAFEPRSSLAGAIIDSCKARSIAGYSLHPNASNFLSKLSRWVPHDLLEEPSAPVLVEMKTW</sequence>
<evidence type="ECO:0000313" key="3">
    <source>
        <dbReference type="Proteomes" id="UP000002668"/>
    </source>
</evidence>
<dbReference type="HOGENOM" id="CLU_1354833_0_0_1"/>
<accession>E4ZJQ2</accession>
<gene>
    <name evidence="2" type="ORF">LEMA_P068450.1</name>
</gene>
<dbReference type="AlphaFoldDB" id="E4ZJQ2"/>
<proteinExistence type="predicted"/>
<dbReference type="Proteomes" id="UP000002668">
    <property type="component" value="Genome"/>
</dbReference>
<keyword evidence="3" id="KW-1185">Reference proteome</keyword>
<dbReference type="InParanoid" id="E4ZJQ2"/>